<evidence type="ECO:0000313" key="2">
    <source>
        <dbReference type="Proteomes" id="UP000499080"/>
    </source>
</evidence>
<accession>A0A4Y2R4D0</accession>
<dbReference type="Proteomes" id="UP000499080">
    <property type="component" value="Unassembled WGS sequence"/>
</dbReference>
<protein>
    <submittedName>
        <fullName evidence="1">Uncharacterized protein</fullName>
    </submittedName>
</protein>
<comment type="caution">
    <text evidence="1">The sequence shown here is derived from an EMBL/GenBank/DDBJ whole genome shotgun (WGS) entry which is preliminary data.</text>
</comment>
<gene>
    <name evidence="1" type="ORF">AVEN_258989_1</name>
</gene>
<evidence type="ECO:0000313" key="1">
    <source>
        <dbReference type="EMBL" id="GBN70524.1"/>
    </source>
</evidence>
<dbReference type="AlphaFoldDB" id="A0A4Y2R4D0"/>
<proteinExistence type="predicted"/>
<keyword evidence="2" id="KW-1185">Reference proteome</keyword>
<name>A0A4Y2R4D0_ARAVE</name>
<reference evidence="1 2" key="1">
    <citation type="journal article" date="2019" name="Sci. Rep.">
        <title>Orb-weaving spider Araneus ventricosus genome elucidates the spidroin gene catalogue.</title>
        <authorList>
            <person name="Kono N."/>
            <person name="Nakamura H."/>
            <person name="Ohtoshi R."/>
            <person name="Moran D.A.P."/>
            <person name="Shinohara A."/>
            <person name="Yoshida Y."/>
            <person name="Fujiwara M."/>
            <person name="Mori M."/>
            <person name="Tomita M."/>
            <person name="Arakawa K."/>
        </authorList>
    </citation>
    <scope>NUCLEOTIDE SEQUENCE [LARGE SCALE GENOMIC DNA]</scope>
</reference>
<sequence>MRVRSGKRESNSEPEVAVCKKLAMHLLCLKAISKEQRGVSDFRVHWDSDFESSQDKRQKFRGFSLGQNLISYTEENKHWSKLTCRVKRSLVGVVWEFGESLPVQVSSLSSDHGSK</sequence>
<organism evidence="1 2">
    <name type="scientific">Araneus ventricosus</name>
    <name type="common">Orbweaver spider</name>
    <name type="synonym">Epeira ventricosa</name>
    <dbReference type="NCBI Taxonomy" id="182803"/>
    <lineage>
        <taxon>Eukaryota</taxon>
        <taxon>Metazoa</taxon>
        <taxon>Ecdysozoa</taxon>
        <taxon>Arthropoda</taxon>
        <taxon>Chelicerata</taxon>
        <taxon>Arachnida</taxon>
        <taxon>Araneae</taxon>
        <taxon>Araneomorphae</taxon>
        <taxon>Entelegynae</taxon>
        <taxon>Araneoidea</taxon>
        <taxon>Araneidae</taxon>
        <taxon>Araneus</taxon>
    </lineage>
</organism>
<dbReference type="EMBL" id="BGPR01015766">
    <property type="protein sequence ID" value="GBN70524.1"/>
    <property type="molecule type" value="Genomic_DNA"/>
</dbReference>